<sequence>MKLSESAGYWREIGIHTHHRLSLGSPRSVQLQVAALVGDHSIVASWSAYTSSGPSRWAVVAVTDDGRLIHVEMEFDVAEYDRDAEAQLHRQRQQVTVVVHDASARRLSEAVSLSFGGVSQRFDRFDRPSRDQVDVSDVRLRFPDGSEIDLGIDQSSIHDSDDRARSDELIQAIRSHAGL</sequence>
<dbReference type="AlphaFoldDB" id="D5P9Y8"/>
<keyword evidence="2" id="KW-1185">Reference proteome</keyword>
<dbReference type="RefSeq" id="WP_007167014.1">
    <property type="nucleotide sequence ID" value="NZ_GG770553.1"/>
</dbReference>
<organism evidence="1 2">
    <name type="scientific">Mycobacterium parascrofulaceum ATCC BAA-614</name>
    <dbReference type="NCBI Taxonomy" id="525368"/>
    <lineage>
        <taxon>Bacteria</taxon>
        <taxon>Bacillati</taxon>
        <taxon>Actinomycetota</taxon>
        <taxon>Actinomycetes</taxon>
        <taxon>Mycobacteriales</taxon>
        <taxon>Mycobacteriaceae</taxon>
        <taxon>Mycobacterium</taxon>
        <taxon>Mycobacterium simiae complex</taxon>
    </lineage>
</organism>
<dbReference type="EMBL" id="ADNV01000230">
    <property type="protein sequence ID" value="EFG77114.1"/>
    <property type="molecule type" value="Genomic_DNA"/>
</dbReference>
<accession>D5P9Y8</accession>
<reference evidence="1 2" key="1">
    <citation type="submission" date="2010-04" db="EMBL/GenBank/DDBJ databases">
        <authorList>
            <person name="Muzny D."/>
            <person name="Qin X."/>
            <person name="Deng J."/>
            <person name="Jiang H."/>
            <person name="Liu Y."/>
            <person name="Qu J."/>
            <person name="Song X.-Z."/>
            <person name="Zhang L."/>
            <person name="Thornton R."/>
            <person name="Coyle M."/>
            <person name="Francisco L."/>
            <person name="Jackson L."/>
            <person name="Javaid M."/>
            <person name="Korchina V."/>
            <person name="Kovar C."/>
            <person name="Mata R."/>
            <person name="Mathew T."/>
            <person name="Ngo R."/>
            <person name="Nguyen L."/>
            <person name="Nguyen N."/>
            <person name="Okwuonu G."/>
            <person name="Ongeri F."/>
            <person name="Pham C."/>
            <person name="Simmons D."/>
            <person name="Wilczek-Boney K."/>
            <person name="Hale W."/>
            <person name="Jakkamsetti A."/>
            <person name="Pham P."/>
            <person name="Ruth R."/>
            <person name="San Lucas F."/>
            <person name="Warren J."/>
            <person name="Zhang J."/>
            <person name="Zhao Z."/>
            <person name="Zhou C."/>
            <person name="Zhu D."/>
            <person name="Lee S."/>
            <person name="Bess C."/>
            <person name="Blankenburg K."/>
            <person name="Forbes L."/>
            <person name="Fu Q."/>
            <person name="Gubbala S."/>
            <person name="Hirani K."/>
            <person name="Jayaseelan J.C."/>
            <person name="Lara F."/>
            <person name="Munidasa M."/>
            <person name="Palculict T."/>
            <person name="Patil S."/>
            <person name="Pu L.-L."/>
            <person name="Saada N."/>
            <person name="Tang L."/>
            <person name="Weissenberger G."/>
            <person name="Zhu Y."/>
            <person name="Hemphill L."/>
            <person name="Shang Y."/>
            <person name="Youmans B."/>
            <person name="Ayvaz T."/>
            <person name="Ross M."/>
            <person name="Santibanez J."/>
            <person name="Aqrawi P."/>
            <person name="Gross S."/>
            <person name="Joshi V."/>
            <person name="Fowler G."/>
            <person name="Nazareth L."/>
            <person name="Reid J."/>
            <person name="Worley K."/>
            <person name="Petrosino J."/>
            <person name="Highlander S."/>
            <person name="Gibbs R."/>
        </authorList>
    </citation>
    <scope>NUCLEOTIDE SEQUENCE [LARGE SCALE GENOMIC DNA]</scope>
    <source>
        <strain evidence="1 2">ATCC BAA-614</strain>
    </source>
</reference>
<evidence type="ECO:0000313" key="1">
    <source>
        <dbReference type="EMBL" id="EFG77114.1"/>
    </source>
</evidence>
<dbReference type="Proteomes" id="UP000003653">
    <property type="component" value="Unassembled WGS sequence"/>
</dbReference>
<protein>
    <submittedName>
        <fullName evidence="1">Uncharacterized protein</fullName>
    </submittedName>
</protein>
<dbReference type="HOGENOM" id="CLU_1501905_0_0_11"/>
<name>D5P9Y8_9MYCO</name>
<evidence type="ECO:0000313" key="2">
    <source>
        <dbReference type="Proteomes" id="UP000003653"/>
    </source>
</evidence>
<gene>
    <name evidence="1" type="ORF">HMPREF0591_2982</name>
</gene>
<proteinExistence type="predicted"/>
<comment type="caution">
    <text evidence="1">The sequence shown here is derived from an EMBL/GenBank/DDBJ whole genome shotgun (WGS) entry which is preliminary data.</text>
</comment>